<proteinExistence type="predicted"/>
<reference evidence="1 2" key="1">
    <citation type="submission" date="2017-10" db="EMBL/GenBank/DDBJ databases">
        <title>Genomics of the genus Arcobacter.</title>
        <authorList>
            <person name="Perez-Cataluna A."/>
            <person name="Figueras M.J."/>
        </authorList>
    </citation>
    <scope>NUCLEOTIDE SEQUENCE [LARGE SCALE GENOMIC DNA]</scope>
    <source>
        <strain evidence="1 2">CECT 8441</strain>
    </source>
</reference>
<dbReference type="Gene3D" id="3.40.190.10">
    <property type="entry name" value="Periplasmic binding protein-like II"/>
    <property type="match status" value="2"/>
</dbReference>
<evidence type="ECO:0000313" key="1">
    <source>
        <dbReference type="EMBL" id="RXK05450.1"/>
    </source>
</evidence>
<keyword evidence="2" id="KW-1185">Reference proteome</keyword>
<gene>
    <name evidence="1" type="ORF">CRV07_08025</name>
</gene>
<dbReference type="OrthoDB" id="6193186at2"/>
<dbReference type="Proteomes" id="UP000289758">
    <property type="component" value="Unassembled WGS sequence"/>
</dbReference>
<comment type="caution">
    <text evidence="1">The sequence shown here is derived from an EMBL/GenBank/DDBJ whole genome shotgun (WGS) entry which is preliminary data.</text>
</comment>
<organism evidence="1 2">
    <name type="scientific">Halarcobacter ebronensis</name>
    <dbReference type="NCBI Taxonomy" id="1462615"/>
    <lineage>
        <taxon>Bacteria</taxon>
        <taxon>Pseudomonadati</taxon>
        <taxon>Campylobacterota</taxon>
        <taxon>Epsilonproteobacteria</taxon>
        <taxon>Campylobacterales</taxon>
        <taxon>Arcobacteraceae</taxon>
        <taxon>Halarcobacter</taxon>
    </lineage>
</organism>
<accession>A0A4Q1AKM0</accession>
<dbReference type="AlphaFoldDB" id="A0A4Q1AKM0"/>
<dbReference type="EMBL" id="PDKK01000006">
    <property type="protein sequence ID" value="RXK05450.1"/>
    <property type="molecule type" value="Genomic_DNA"/>
</dbReference>
<dbReference type="SUPFAM" id="SSF53850">
    <property type="entry name" value="Periplasmic binding protein-like II"/>
    <property type="match status" value="1"/>
</dbReference>
<sequence length="269" mass="31313">MVLFINFFKRKKMRLLFILLFLNVNILMAQTISINVICEDKQIYPYILEDTKIAKNSPGITIEILKSLEKELNVEFKFNRVQSLRAHKILHSNQADMLLFASYLKNREEMGVYPKNSLNELNNNLKAMDLSYVLYTLKDSNLNWDGNNFINLYGKIGATQGYSIVDFLKNNNVLVSENSSNLGDVRKLIAKRIQGFVNQESKIDPYLKKNPKYAEVIKKIEIPIVTKPYFIVFSHKFYKKNSALADKIWALLADHKNNPKYKSIIKKYE</sequence>
<protein>
    <submittedName>
        <fullName evidence="1">Uncharacterized protein</fullName>
    </submittedName>
</protein>
<name>A0A4Q1AKM0_9BACT</name>
<evidence type="ECO:0000313" key="2">
    <source>
        <dbReference type="Proteomes" id="UP000289758"/>
    </source>
</evidence>